<organism evidence="1 2">
    <name type="scientific">Pisolithus microcarpus 441</name>
    <dbReference type="NCBI Taxonomy" id="765257"/>
    <lineage>
        <taxon>Eukaryota</taxon>
        <taxon>Fungi</taxon>
        <taxon>Dikarya</taxon>
        <taxon>Basidiomycota</taxon>
        <taxon>Agaricomycotina</taxon>
        <taxon>Agaricomycetes</taxon>
        <taxon>Agaricomycetidae</taxon>
        <taxon>Boletales</taxon>
        <taxon>Sclerodermatineae</taxon>
        <taxon>Pisolithaceae</taxon>
        <taxon>Pisolithus</taxon>
    </lineage>
</organism>
<evidence type="ECO:0000313" key="1">
    <source>
        <dbReference type="EMBL" id="KIK16156.1"/>
    </source>
</evidence>
<dbReference type="EMBL" id="KN833866">
    <property type="protein sequence ID" value="KIK16156.1"/>
    <property type="molecule type" value="Genomic_DNA"/>
</dbReference>
<keyword evidence="2" id="KW-1185">Reference proteome</keyword>
<dbReference type="PANTHER" id="PTHR33096:SF1">
    <property type="entry name" value="CXC1-LIKE CYSTEINE CLUSTER ASSOCIATED WITH KDZ TRANSPOSASES DOMAIN-CONTAINING PROTEIN"/>
    <property type="match status" value="1"/>
</dbReference>
<proteinExistence type="predicted"/>
<accession>A0A0C9YHK3</accession>
<sequence>ALQRDQPDWRLKHCCPACTYKIQDEPAMRFKMLFAQDGNDSLKRVATRVLDGNLDDTDQLATSLPTLEHAFHHEQYLTREFVEKFASDQQTGHSIVDEHGDGNLCAERWKNMKDSVMQKMWNVFDETGAFIAVCRHGFCLVIADMVQSGEQSKYVLAVTSKLLDAFSSDLGGGYDIGCQFKTTLASSILGEHARSLNYTSLVNAFHGHAHNRLCQLDNLTTYVEGLGLEDLEGCERAFLKSNALVPSTRYASTFHRRQAITCYFEHNDEMEVYANLTKFLLNNYKQALDLLSNGHATLEQLMCELRVSDPAIFRQWLDEERAYLKSLLQEPAEETLQMEYWQRLVNLVGSRYTILSTWTVVTADNVASIRSDGRASRKAETICRHAQENYEKDLKVVQELEGCLGITCRWVLEDGEWQVAARLVANRKYQRALDNVECLVVSRIFELSKMNQSGTGYKLRKHIGKALQTRSAAIRAALSQYNAAAKPLGRRTLEFDEVVEYTFLADFDLLRDTRQDVSTHPWASPTARLAINTFFKLCWAEEEVTRLNVEIHRIVTYLIDEDCYLRACEALYRDTHPALTHQISIYHGIRSHFTPSHLHSLKKISCLPGFSGTLTPGVSLSRGQGDSASAPNRVLIESLLSSPLACIDDEEDIDEDAKEDLGVTLEERGEALQHILTITTDV</sequence>
<dbReference type="PANTHER" id="PTHR33096">
    <property type="entry name" value="CXC2 DOMAIN-CONTAINING PROTEIN"/>
    <property type="match status" value="1"/>
</dbReference>
<reference evidence="2" key="2">
    <citation type="submission" date="2015-01" db="EMBL/GenBank/DDBJ databases">
        <title>Evolutionary Origins and Diversification of the Mycorrhizal Mutualists.</title>
        <authorList>
            <consortium name="DOE Joint Genome Institute"/>
            <consortium name="Mycorrhizal Genomics Consortium"/>
            <person name="Kohler A."/>
            <person name="Kuo A."/>
            <person name="Nagy L.G."/>
            <person name="Floudas D."/>
            <person name="Copeland A."/>
            <person name="Barry K.W."/>
            <person name="Cichocki N."/>
            <person name="Veneault-Fourrey C."/>
            <person name="LaButti K."/>
            <person name="Lindquist E.A."/>
            <person name="Lipzen A."/>
            <person name="Lundell T."/>
            <person name="Morin E."/>
            <person name="Murat C."/>
            <person name="Riley R."/>
            <person name="Ohm R."/>
            <person name="Sun H."/>
            <person name="Tunlid A."/>
            <person name="Henrissat B."/>
            <person name="Grigoriev I.V."/>
            <person name="Hibbett D.S."/>
            <person name="Martin F."/>
        </authorList>
    </citation>
    <scope>NUCLEOTIDE SEQUENCE [LARGE SCALE GENOMIC DNA]</scope>
    <source>
        <strain evidence="2">441</strain>
    </source>
</reference>
<dbReference type="OrthoDB" id="3246730at2759"/>
<name>A0A0C9YHK3_9AGAM</name>
<dbReference type="Pfam" id="PF18758">
    <property type="entry name" value="KDZ"/>
    <property type="match status" value="1"/>
</dbReference>
<dbReference type="AlphaFoldDB" id="A0A0C9YHK3"/>
<dbReference type="Proteomes" id="UP000054018">
    <property type="component" value="Unassembled WGS sequence"/>
</dbReference>
<dbReference type="STRING" id="765257.A0A0C9YHK3"/>
<dbReference type="InterPro" id="IPR040521">
    <property type="entry name" value="KDZ"/>
</dbReference>
<protein>
    <submittedName>
        <fullName evidence="1">Uncharacterized protein</fullName>
    </submittedName>
</protein>
<reference evidence="1 2" key="1">
    <citation type="submission" date="2014-04" db="EMBL/GenBank/DDBJ databases">
        <authorList>
            <consortium name="DOE Joint Genome Institute"/>
            <person name="Kuo A."/>
            <person name="Kohler A."/>
            <person name="Costa M.D."/>
            <person name="Nagy L.G."/>
            <person name="Floudas D."/>
            <person name="Copeland A."/>
            <person name="Barry K.W."/>
            <person name="Cichocki N."/>
            <person name="Veneault-Fourrey C."/>
            <person name="LaButti K."/>
            <person name="Lindquist E.A."/>
            <person name="Lipzen A."/>
            <person name="Lundell T."/>
            <person name="Morin E."/>
            <person name="Murat C."/>
            <person name="Sun H."/>
            <person name="Tunlid A."/>
            <person name="Henrissat B."/>
            <person name="Grigoriev I.V."/>
            <person name="Hibbett D.S."/>
            <person name="Martin F."/>
            <person name="Nordberg H.P."/>
            <person name="Cantor M.N."/>
            <person name="Hua S.X."/>
        </authorList>
    </citation>
    <scope>NUCLEOTIDE SEQUENCE [LARGE SCALE GENOMIC DNA]</scope>
    <source>
        <strain evidence="1 2">441</strain>
    </source>
</reference>
<feature type="non-terminal residue" evidence="1">
    <location>
        <position position="682"/>
    </location>
</feature>
<gene>
    <name evidence="1" type="ORF">PISMIDRAFT_113928</name>
</gene>
<evidence type="ECO:0000313" key="2">
    <source>
        <dbReference type="Proteomes" id="UP000054018"/>
    </source>
</evidence>
<dbReference type="HOGENOM" id="CLU_013084_2_1_1"/>